<feature type="non-terminal residue" evidence="2">
    <location>
        <position position="208"/>
    </location>
</feature>
<dbReference type="GO" id="GO:0016787">
    <property type="term" value="F:hydrolase activity"/>
    <property type="evidence" value="ECO:0007669"/>
    <property type="project" value="InterPro"/>
</dbReference>
<evidence type="ECO:0000256" key="1">
    <source>
        <dbReference type="ARBA" id="ARBA00022833"/>
    </source>
</evidence>
<dbReference type="InterPro" id="IPR002933">
    <property type="entry name" value="Peptidase_M20"/>
</dbReference>
<dbReference type="Pfam" id="PF01546">
    <property type="entry name" value="Peptidase_M20"/>
    <property type="match status" value="1"/>
</dbReference>
<proteinExistence type="predicted"/>
<gene>
    <name evidence="2" type="ORF">METZ01_LOCUS467843</name>
</gene>
<dbReference type="PANTHER" id="PTHR43808">
    <property type="entry name" value="ACETYLORNITHINE DEACETYLASE"/>
    <property type="match status" value="1"/>
</dbReference>
<sequence>MLLAASLSASSAEDSYDELLFEIYEEVVTADTTHSSGDTLAVANQLANRLVGEGFAPGDVTVVEFGGKGNLVARLRSQNPEAEPALFLAHMDVVEAVPADWSMDPFELHDVDDYYYGRGTLDDKDEVAIHITNLIRMKREKVPLKRDVIVAITADEEGGPHNGARHLVENHRELVDAAFVINEGGGGIIEDGVYVANTVQAAEKVYQS</sequence>
<dbReference type="EMBL" id="UINC01197479">
    <property type="protein sequence ID" value="SVE14989.1"/>
    <property type="molecule type" value="Genomic_DNA"/>
</dbReference>
<dbReference type="AlphaFoldDB" id="A0A383B5F7"/>
<dbReference type="SUPFAM" id="SSF53187">
    <property type="entry name" value="Zn-dependent exopeptidases"/>
    <property type="match status" value="1"/>
</dbReference>
<dbReference type="InterPro" id="IPR050072">
    <property type="entry name" value="Peptidase_M20A"/>
</dbReference>
<evidence type="ECO:0008006" key="3">
    <source>
        <dbReference type="Google" id="ProtNLM"/>
    </source>
</evidence>
<dbReference type="PANTHER" id="PTHR43808:SF8">
    <property type="entry name" value="PEPTIDASE M20 DIMERISATION DOMAIN-CONTAINING PROTEIN"/>
    <property type="match status" value="1"/>
</dbReference>
<dbReference type="Gene3D" id="3.40.630.10">
    <property type="entry name" value="Zn peptidases"/>
    <property type="match status" value="1"/>
</dbReference>
<protein>
    <recommendedName>
        <fullName evidence="3">Peptidase M20 dimerisation domain-containing protein</fullName>
    </recommendedName>
</protein>
<keyword evidence="1" id="KW-0862">Zinc</keyword>
<evidence type="ECO:0000313" key="2">
    <source>
        <dbReference type="EMBL" id="SVE14989.1"/>
    </source>
</evidence>
<reference evidence="2" key="1">
    <citation type="submission" date="2018-05" db="EMBL/GenBank/DDBJ databases">
        <authorList>
            <person name="Lanie J.A."/>
            <person name="Ng W.-L."/>
            <person name="Kazmierczak K.M."/>
            <person name="Andrzejewski T.M."/>
            <person name="Davidsen T.M."/>
            <person name="Wayne K.J."/>
            <person name="Tettelin H."/>
            <person name="Glass J.I."/>
            <person name="Rusch D."/>
            <person name="Podicherti R."/>
            <person name="Tsui H.-C.T."/>
            <person name="Winkler M.E."/>
        </authorList>
    </citation>
    <scope>NUCLEOTIDE SEQUENCE</scope>
</reference>
<accession>A0A383B5F7</accession>
<name>A0A383B5F7_9ZZZZ</name>
<organism evidence="2">
    <name type="scientific">marine metagenome</name>
    <dbReference type="NCBI Taxonomy" id="408172"/>
    <lineage>
        <taxon>unclassified sequences</taxon>
        <taxon>metagenomes</taxon>
        <taxon>ecological metagenomes</taxon>
    </lineage>
</organism>